<keyword evidence="2 6" id="KW-0812">Transmembrane</keyword>
<dbReference type="Pfam" id="PF01740">
    <property type="entry name" value="STAS"/>
    <property type="match status" value="1"/>
</dbReference>
<organism evidence="8 9">
    <name type="scientific">Oikopleura dioica</name>
    <name type="common">Tunicate</name>
    <dbReference type="NCBI Taxonomy" id="34765"/>
    <lineage>
        <taxon>Eukaryota</taxon>
        <taxon>Metazoa</taxon>
        <taxon>Chordata</taxon>
        <taxon>Tunicata</taxon>
        <taxon>Appendicularia</taxon>
        <taxon>Copelata</taxon>
        <taxon>Oikopleuridae</taxon>
        <taxon>Oikopleura</taxon>
    </lineage>
</organism>
<evidence type="ECO:0000313" key="8">
    <source>
        <dbReference type="EMBL" id="CAG5106612.1"/>
    </source>
</evidence>
<evidence type="ECO:0000256" key="2">
    <source>
        <dbReference type="ARBA" id="ARBA00022692"/>
    </source>
</evidence>
<feature type="compositionally biased region" description="Acidic residues" evidence="5">
    <location>
        <begin position="520"/>
        <end position="535"/>
    </location>
</feature>
<gene>
    <name evidence="8" type="ORF">OKIOD_LOCUS11684</name>
</gene>
<evidence type="ECO:0000256" key="6">
    <source>
        <dbReference type="SAM" id="Phobius"/>
    </source>
</evidence>
<dbReference type="SUPFAM" id="SSF52091">
    <property type="entry name" value="SpoIIaa-like"/>
    <property type="match status" value="1"/>
</dbReference>
<dbReference type="InterPro" id="IPR036513">
    <property type="entry name" value="STAS_dom_sf"/>
</dbReference>
<feature type="transmembrane region" description="Helical" evidence="6">
    <location>
        <begin position="313"/>
        <end position="333"/>
    </location>
</feature>
<accession>A0ABN7SZ02</accession>
<feature type="transmembrane region" description="Helical" evidence="6">
    <location>
        <begin position="373"/>
        <end position="404"/>
    </location>
</feature>
<feature type="region of interest" description="Disordered" evidence="5">
    <location>
        <begin position="512"/>
        <end position="557"/>
    </location>
</feature>
<dbReference type="Gene3D" id="3.30.750.24">
    <property type="entry name" value="STAS domain"/>
    <property type="match status" value="1"/>
</dbReference>
<dbReference type="PANTHER" id="PTHR11814">
    <property type="entry name" value="SULFATE TRANSPORTER"/>
    <property type="match status" value="1"/>
</dbReference>
<dbReference type="EMBL" id="OU015566">
    <property type="protein sequence ID" value="CAG5106612.1"/>
    <property type="molecule type" value="Genomic_DNA"/>
</dbReference>
<feature type="transmembrane region" description="Helical" evidence="6">
    <location>
        <begin position="151"/>
        <end position="168"/>
    </location>
</feature>
<feature type="transmembrane region" description="Helical" evidence="6">
    <location>
        <begin position="87"/>
        <end position="104"/>
    </location>
</feature>
<comment type="subcellular location">
    <subcellularLocation>
        <location evidence="1">Membrane</location>
        <topology evidence="1">Multi-pass membrane protein</topology>
    </subcellularLocation>
</comment>
<evidence type="ECO:0000259" key="7">
    <source>
        <dbReference type="PROSITE" id="PS50801"/>
    </source>
</evidence>
<dbReference type="InterPro" id="IPR002645">
    <property type="entry name" value="STAS_dom"/>
</dbReference>
<dbReference type="Proteomes" id="UP001158576">
    <property type="component" value="Chromosome 1"/>
</dbReference>
<evidence type="ECO:0000256" key="4">
    <source>
        <dbReference type="ARBA" id="ARBA00023136"/>
    </source>
</evidence>
<keyword evidence="3 6" id="KW-1133">Transmembrane helix</keyword>
<feature type="transmembrane region" description="Helical" evidence="6">
    <location>
        <begin position="339"/>
        <end position="361"/>
    </location>
</feature>
<dbReference type="InterPro" id="IPR001902">
    <property type="entry name" value="SLC26A/SulP_fam"/>
</dbReference>
<dbReference type="CDD" id="cd07042">
    <property type="entry name" value="STAS_SulP_like_sulfate_transporter"/>
    <property type="match status" value="1"/>
</dbReference>
<feature type="transmembrane region" description="Helical" evidence="6">
    <location>
        <begin position="125"/>
        <end position="145"/>
    </location>
</feature>
<keyword evidence="4 6" id="KW-0472">Membrane</keyword>
<dbReference type="InterPro" id="IPR011547">
    <property type="entry name" value="SLC26A/SulP_dom"/>
</dbReference>
<feature type="domain" description="STAS" evidence="7">
    <location>
        <begin position="410"/>
        <end position="508"/>
    </location>
</feature>
<evidence type="ECO:0000256" key="3">
    <source>
        <dbReference type="ARBA" id="ARBA00022989"/>
    </source>
</evidence>
<feature type="transmembrane region" description="Helical" evidence="6">
    <location>
        <begin position="30"/>
        <end position="50"/>
    </location>
</feature>
<dbReference type="PROSITE" id="PS50801">
    <property type="entry name" value="STAS"/>
    <property type="match status" value="1"/>
</dbReference>
<protein>
    <submittedName>
        <fullName evidence="8">Oidioi.mRNA.OKI2018_I69.chr1.g2919.t1.cds</fullName>
    </submittedName>
</protein>
<evidence type="ECO:0000313" key="9">
    <source>
        <dbReference type="Proteomes" id="UP001158576"/>
    </source>
</evidence>
<evidence type="ECO:0000256" key="5">
    <source>
        <dbReference type="SAM" id="MobiDB-lite"/>
    </source>
</evidence>
<evidence type="ECO:0000256" key="1">
    <source>
        <dbReference type="ARBA" id="ARBA00004141"/>
    </source>
</evidence>
<reference evidence="8 9" key="1">
    <citation type="submission" date="2021-04" db="EMBL/GenBank/DDBJ databases">
        <authorList>
            <person name="Bliznina A."/>
        </authorList>
    </citation>
    <scope>NUCLEOTIDE SEQUENCE [LARGE SCALE GENOMIC DNA]</scope>
</reference>
<name>A0ABN7SZ02_OIKDI</name>
<dbReference type="Pfam" id="PF00916">
    <property type="entry name" value="Sulfate_transp"/>
    <property type="match status" value="2"/>
</dbReference>
<keyword evidence="9" id="KW-1185">Reference proteome</keyword>
<proteinExistence type="predicted"/>
<sequence length="557" mass="60744">MPFFRNRCSGGKVKTFLLELLPIIQWLRKYTFAFALNDFIAGTAVGLTVIPQGLAYASIARLPAAFGLYSAFMGPMIYCIFGTSKDISLGPTAIMSALVAAACARPRTWPAELNHPMDHISDPNIAVTLSFFVGIILVALGLARLGFIVNFISHPVITGFICAASVTISTGQVRYWEEGCPDSSPGKANCTVFTLTKINKNATLPRFALPTWDYYYKCDPKDPTDACSHDGHYHVTLGRVVSALGSSFAIIPMMAYLESISIAKGFAQKNDYRISTSQELVAIGMSNFAGAFVSSYPVTGSFSRSSVNNQSNVSTPAGGIMVGVLVILALAFLTPAFEYIPAACLGAVIIMAASQMFDYAGCVEIWRISKLDFVVLAVTFIGCLFDTADGILIGVAMHLIILLFKYAYPNMSDSVDENGVLTISFESDLYFPSAEKISDQTILFQELYKSQVIKLDFTKVERIDSAASQSVKKTIESLIKKDLAVSVEGNMDDKVMEKLKAAGIFELLAEAPNQDREDSLPIEDCPELEDEESDDKEVRKSDQAETDFENNNENMPI</sequence>
<feature type="transmembrane region" description="Helical" evidence="6">
    <location>
        <begin position="62"/>
        <end position="81"/>
    </location>
</feature>